<sequence length="256" mass="29030">MMLLPSRDEIFYPLPESGFAMLDLAISSGELRSCEQIPPKTFGAAAFLAILTTQRKGKYLDEIEKRRVNLKQALARFGKNIDILRQDTPRVAEYLGLATNGMQGRHVLEKSLEKIENDLHDAVFAGHCKLAWRKNRERGYDNIMSVLGNVYGHPLGTKQDQKGRLDTIRRKVKRYRPTTYLAEGLIMACIDCFGCVPTSTELMLNPVWLPDALNIAAILLARDLEEICYRAPTQKTKGPKFDLSELVYIRLEPITF</sequence>
<accession>A0AAX3P1R4</accession>
<dbReference type="AlphaFoldDB" id="A0AAX3P1R4"/>
<reference evidence="1" key="1">
    <citation type="submission" date="2023-02" db="EMBL/GenBank/DDBJ databases">
        <title>The sequence of Aeromonas hydrophila K533.</title>
        <authorList>
            <person name="Luo X."/>
        </authorList>
    </citation>
    <scope>NUCLEOTIDE SEQUENCE</scope>
    <source>
        <strain evidence="1">K533</strain>
    </source>
</reference>
<organism evidence="1 2">
    <name type="scientific">Aeromonas hydrophila</name>
    <dbReference type="NCBI Taxonomy" id="644"/>
    <lineage>
        <taxon>Bacteria</taxon>
        <taxon>Pseudomonadati</taxon>
        <taxon>Pseudomonadota</taxon>
        <taxon>Gammaproteobacteria</taxon>
        <taxon>Aeromonadales</taxon>
        <taxon>Aeromonadaceae</taxon>
        <taxon>Aeromonas</taxon>
    </lineage>
</organism>
<proteinExistence type="predicted"/>
<dbReference type="Proteomes" id="UP001214666">
    <property type="component" value="Chromosome"/>
</dbReference>
<evidence type="ECO:0000313" key="2">
    <source>
        <dbReference type="Proteomes" id="UP001214666"/>
    </source>
</evidence>
<name>A0AAX3P1R4_AERHY</name>
<gene>
    <name evidence="1" type="ORF">PY771_17165</name>
</gene>
<dbReference type="RefSeq" id="WP_275115611.1">
    <property type="nucleotide sequence ID" value="NZ_CP118942.1"/>
</dbReference>
<dbReference type="EMBL" id="CP118942">
    <property type="protein sequence ID" value="WEE25362.1"/>
    <property type="molecule type" value="Genomic_DNA"/>
</dbReference>
<evidence type="ECO:0000313" key="1">
    <source>
        <dbReference type="EMBL" id="WEE25362.1"/>
    </source>
</evidence>
<protein>
    <submittedName>
        <fullName evidence="1">Uncharacterized protein</fullName>
    </submittedName>
</protein>